<keyword evidence="5" id="KW-1185">Reference proteome</keyword>
<dbReference type="AlphaFoldDB" id="A0A0L7KPN9"/>
<dbReference type="InterPro" id="IPR009048">
    <property type="entry name" value="A-macroglobulin_rcpt-bd"/>
</dbReference>
<dbReference type="PANTHER" id="PTHR11412:SF172">
    <property type="entry name" value="LD23292P"/>
    <property type="match status" value="1"/>
</dbReference>
<dbReference type="Pfam" id="PF07678">
    <property type="entry name" value="TED_complement"/>
    <property type="match status" value="1"/>
</dbReference>
<feature type="non-terminal residue" evidence="4">
    <location>
        <position position="1"/>
    </location>
</feature>
<dbReference type="SUPFAM" id="SSF49410">
    <property type="entry name" value="Alpha-macroglobulin receptor domain"/>
    <property type="match status" value="1"/>
</dbReference>
<accession>A0A0L7KPN9</accession>
<dbReference type="InterPro" id="IPR008930">
    <property type="entry name" value="Terpenoid_cyclase/PrenylTrfase"/>
</dbReference>
<dbReference type="InterPro" id="IPR036595">
    <property type="entry name" value="A-macroglobulin_rcpt-bd_sf"/>
</dbReference>
<protein>
    <submittedName>
        <fullName evidence="4">Uncharacterized protein</fullName>
    </submittedName>
</protein>
<evidence type="ECO:0000313" key="4">
    <source>
        <dbReference type="EMBL" id="KOB64934.1"/>
    </source>
</evidence>
<sequence length="550" mass="62812">RQAKRSPRGPAGTTATTLLENNKSDGLPQYRHQSVVLDLSNRAYVFQYMHVNVTETPIIPYEVDRYYVFGSNKARVSVVGDVDCAEQNMFSFAANMYLTLYMRLINQRNRTLERDGFYHMNILYQRQLSFMKPDGSFSLFRSDWNQSASSVWLTSFCAKIFQDASFNEWENFIYIDPDSPEGAFYEVTWLPSRNENSTIVVPKNSSLYQRELSRTGWNNLNYTETKDSIIMQRNITLTAQVVITLETGLSARVVSAQQRGISWLERHLQLLDEFGDVLPLALVAYALTFAKAPSSEHAYRLLRKRQRSEGGLVYWGKEPVPQPPYKMENQKPFLLPRLPYKYDSNNIAATAYALLTCMDHQDNNEPIRLRDVSQLTVTVDAVALKDSRTITLRNDNFAVMQYIDTDPPVRAFALRSSQHYYGRNQSHIEFQGCAAYSPRSGMAVLDVGIPTGYMVQQQALDAYVLSRRVPTLQRAKYTPTKMLFYFDYVQRFNESIFDALPTYLLNICEVCGSSQCPYCAIYNAGPTLALAIPLLLATLVVTLAPWRQAV</sequence>
<feature type="domain" description="Alpha-macroglobulin receptor-binding" evidence="2">
    <location>
        <begin position="439"/>
        <end position="491"/>
    </location>
</feature>
<comment type="caution">
    <text evidence="4">The sequence shown here is derived from an EMBL/GenBank/DDBJ whole genome shotgun (WGS) entry which is preliminary data.</text>
</comment>
<feature type="non-terminal residue" evidence="4">
    <location>
        <position position="550"/>
    </location>
</feature>
<dbReference type="PANTHER" id="PTHR11412">
    <property type="entry name" value="MACROGLOBULIN / COMPLEMENT"/>
    <property type="match status" value="1"/>
</dbReference>
<dbReference type="Gene3D" id="1.50.10.20">
    <property type="match status" value="1"/>
</dbReference>
<evidence type="ECO:0000313" key="5">
    <source>
        <dbReference type="Proteomes" id="UP000037510"/>
    </source>
</evidence>
<dbReference type="InterPro" id="IPR011626">
    <property type="entry name" value="Alpha-macroglobulin_TED"/>
</dbReference>
<dbReference type="GO" id="GO:0005615">
    <property type="term" value="C:extracellular space"/>
    <property type="evidence" value="ECO:0007669"/>
    <property type="project" value="InterPro"/>
</dbReference>
<evidence type="ECO:0000259" key="2">
    <source>
        <dbReference type="Pfam" id="PF07677"/>
    </source>
</evidence>
<dbReference type="EMBL" id="JTDY01007798">
    <property type="protein sequence ID" value="KOB64934.1"/>
    <property type="molecule type" value="Genomic_DNA"/>
</dbReference>
<gene>
    <name evidence="4" type="ORF">OBRU01_23455</name>
</gene>
<proteinExistence type="predicted"/>
<dbReference type="InterPro" id="IPR050473">
    <property type="entry name" value="A2M/Complement_sys"/>
</dbReference>
<evidence type="ECO:0000259" key="3">
    <source>
        <dbReference type="Pfam" id="PF07678"/>
    </source>
</evidence>
<feature type="region of interest" description="Disordered" evidence="1">
    <location>
        <begin position="1"/>
        <end position="25"/>
    </location>
</feature>
<organism evidence="4 5">
    <name type="scientific">Operophtera brumata</name>
    <name type="common">Winter moth</name>
    <name type="synonym">Phalaena brumata</name>
    <dbReference type="NCBI Taxonomy" id="104452"/>
    <lineage>
        <taxon>Eukaryota</taxon>
        <taxon>Metazoa</taxon>
        <taxon>Ecdysozoa</taxon>
        <taxon>Arthropoda</taxon>
        <taxon>Hexapoda</taxon>
        <taxon>Insecta</taxon>
        <taxon>Pterygota</taxon>
        <taxon>Neoptera</taxon>
        <taxon>Endopterygota</taxon>
        <taxon>Lepidoptera</taxon>
        <taxon>Glossata</taxon>
        <taxon>Ditrysia</taxon>
        <taxon>Geometroidea</taxon>
        <taxon>Geometridae</taxon>
        <taxon>Larentiinae</taxon>
        <taxon>Operophtera</taxon>
    </lineage>
</organism>
<dbReference type="Gene3D" id="2.60.40.690">
    <property type="entry name" value="Alpha-macroglobulin, receptor-binding domain"/>
    <property type="match status" value="1"/>
</dbReference>
<dbReference type="STRING" id="104452.A0A0L7KPN9"/>
<dbReference type="SUPFAM" id="SSF48239">
    <property type="entry name" value="Terpenoid cyclases/Protein prenyltransferases"/>
    <property type="match status" value="1"/>
</dbReference>
<evidence type="ECO:0000256" key="1">
    <source>
        <dbReference type="SAM" id="MobiDB-lite"/>
    </source>
</evidence>
<dbReference type="Pfam" id="PF07677">
    <property type="entry name" value="A2M_recep"/>
    <property type="match status" value="1"/>
</dbReference>
<dbReference type="Proteomes" id="UP000037510">
    <property type="component" value="Unassembled WGS sequence"/>
</dbReference>
<name>A0A0L7KPN9_OPEBR</name>
<reference evidence="4 5" key="1">
    <citation type="journal article" date="2015" name="Genome Biol. Evol.">
        <title>The genome of winter moth (Operophtera brumata) provides a genomic perspective on sexual dimorphism and phenology.</title>
        <authorList>
            <person name="Derks M.F."/>
            <person name="Smit S."/>
            <person name="Salis L."/>
            <person name="Schijlen E."/>
            <person name="Bossers A."/>
            <person name="Mateman C."/>
            <person name="Pijl A.S."/>
            <person name="de Ridder D."/>
            <person name="Groenen M.A."/>
            <person name="Visser M.E."/>
            <person name="Megens H.J."/>
        </authorList>
    </citation>
    <scope>NUCLEOTIDE SEQUENCE [LARGE SCALE GENOMIC DNA]</scope>
    <source>
        <strain evidence="4">WM2013NL</strain>
        <tissue evidence="4">Head and thorax</tissue>
    </source>
</reference>
<feature type="domain" description="Alpha-macroglobulin-like TED" evidence="3">
    <location>
        <begin position="83"/>
        <end position="362"/>
    </location>
</feature>